<dbReference type="Gene3D" id="2.60.40.10">
    <property type="entry name" value="Immunoglobulins"/>
    <property type="match status" value="2"/>
</dbReference>
<dbReference type="AlphaFoldDB" id="A0A938BMY9"/>
<evidence type="ECO:0000313" key="2">
    <source>
        <dbReference type="Proteomes" id="UP000703893"/>
    </source>
</evidence>
<evidence type="ECO:0008006" key="3">
    <source>
        <dbReference type="Google" id="ProtNLM"/>
    </source>
</evidence>
<protein>
    <recommendedName>
        <fullName evidence="3">IPT/TIG domain-containing protein</fullName>
    </recommendedName>
</protein>
<dbReference type="SUPFAM" id="SSF81296">
    <property type="entry name" value="E set domains"/>
    <property type="match status" value="2"/>
</dbReference>
<sequence>MGCQLSGDLTRANLSGLAPQPGGNAEIAAPVSEVRQVPAIRGRVAFPEPRKVQATTADLIKETAISLIDPVTNQTLTAIPSKADGTFNLIPPSNILLNKGYVLEGAKGTNLSKPGNDSVRLRTLVWLNGQNWEGVSTPETIIDPKTTAVAITASLHPADVTMLGTKDKVLVAGGLTAFQNSPTFNNHPNSELIELAKAVQGTAAADKDPVANLSAIKPSLTGSSAPSGAPGSLIRLTGDGFYTYLGATGTEVYFGSTLASVMVAEPRSLVVAVPATGGNITVKTPQGTTSPLSFSLVVPQPLVITGMSASILQPNQTFTLFGAGFDPDKTKNKVYFGNLEGSVVEAAANSLVVKAPDGAETGYLQTKVTSVNPNPLSNKVYFELTPLRITEAPTTGFALEEFTLKGKFPPQVGEVLFNDKTSAEIVSWSESVITGVTPLRVETGPIFVKQGTSKAASPQNYTPKNGDVSNWRRIINYDYNSYYNSWTTLNYIYTMSYSGAVYRMQFDANGGASNTTDVGRLNIPGQIHPSHTSRRIGKYVYFVGDYWGDNRRVYIADVDNNGVTGNFRQHSSLIFASGAGAGDWGTNQVIQVRNRMYVFSVGRNDYGQSMNRGQWISLNADGSTSGAWNDAGVA</sequence>
<name>A0A938BMY9_9BACT</name>
<dbReference type="InterPro" id="IPR013783">
    <property type="entry name" value="Ig-like_fold"/>
</dbReference>
<accession>A0A938BMY9</accession>
<organism evidence="1 2">
    <name type="scientific">Candidatus Tanganyikabacteria bacterium</name>
    <dbReference type="NCBI Taxonomy" id="2961651"/>
    <lineage>
        <taxon>Bacteria</taxon>
        <taxon>Bacillati</taxon>
        <taxon>Candidatus Sericytochromatia</taxon>
        <taxon>Candidatus Tanganyikabacteria</taxon>
    </lineage>
</organism>
<feature type="non-terminal residue" evidence="1">
    <location>
        <position position="634"/>
    </location>
</feature>
<proteinExistence type="predicted"/>
<dbReference type="EMBL" id="VGJX01000328">
    <property type="protein sequence ID" value="MBM3274788.1"/>
    <property type="molecule type" value="Genomic_DNA"/>
</dbReference>
<evidence type="ECO:0000313" key="1">
    <source>
        <dbReference type="EMBL" id="MBM3274788.1"/>
    </source>
</evidence>
<reference evidence="1 2" key="1">
    <citation type="submission" date="2019-03" db="EMBL/GenBank/DDBJ databases">
        <title>Lake Tanganyika Metagenome-Assembled Genomes (MAGs).</title>
        <authorList>
            <person name="Tran P."/>
        </authorList>
    </citation>
    <scope>NUCLEOTIDE SEQUENCE [LARGE SCALE GENOMIC DNA]</scope>
    <source>
        <strain evidence="1">K_DeepCast_65m_m2_236</strain>
    </source>
</reference>
<dbReference type="Proteomes" id="UP000703893">
    <property type="component" value="Unassembled WGS sequence"/>
</dbReference>
<comment type="caution">
    <text evidence="1">The sequence shown here is derived from an EMBL/GenBank/DDBJ whole genome shotgun (WGS) entry which is preliminary data.</text>
</comment>
<dbReference type="InterPro" id="IPR014756">
    <property type="entry name" value="Ig_E-set"/>
</dbReference>
<gene>
    <name evidence="1" type="ORF">FJZ00_06525</name>
</gene>